<evidence type="ECO:0000256" key="4">
    <source>
        <dbReference type="ARBA" id="ARBA00022777"/>
    </source>
</evidence>
<evidence type="ECO:0000256" key="6">
    <source>
        <dbReference type="SAM" id="MobiDB-lite"/>
    </source>
</evidence>
<dbReference type="Proteomes" id="UP000504637">
    <property type="component" value="Unplaced"/>
</dbReference>
<dbReference type="Pfam" id="PF00069">
    <property type="entry name" value="Pkinase"/>
    <property type="match status" value="1"/>
</dbReference>
<dbReference type="PROSITE" id="PS50011">
    <property type="entry name" value="PROTEIN_KINASE_DOM"/>
    <property type="match status" value="1"/>
</dbReference>
<feature type="compositionally biased region" description="Basic and acidic residues" evidence="6">
    <location>
        <begin position="570"/>
        <end position="583"/>
    </location>
</feature>
<accession>A0A6J3MHW4</accession>
<organism evidence="9">
    <name type="scientific">Dissoconium aciculare CBS 342.82</name>
    <dbReference type="NCBI Taxonomy" id="1314786"/>
    <lineage>
        <taxon>Eukaryota</taxon>
        <taxon>Fungi</taxon>
        <taxon>Dikarya</taxon>
        <taxon>Ascomycota</taxon>
        <taxon>Pezizomycotina</taxon>
        <taxon>Dothideomycetes</taxon>
        <taxon>Dothideomycetidae</taxon>
        <taxon>Mycosphaerellales</taxon>
        <taxon>Dissoconiaceae</taxon>
        <taxon>Dissoconium</taxon>
    </lineage>
</organism>
<reference evidence="9" key="2">
    <citation type="submission" date="2020-04" db="EMBL/GenBank/DDBJ databases">
        <authorList>
            <consortium name="NCBI Genome Project"/>
        </authorList>
    </citation>
    <scope>NUCLEOTIDE SEQUENCE</scope>
    <source>
        <strain evidence="9">CBS 342.82</strain>
    </source>
</reference>
<dbReference type="Gene3D" id="1.10.510.10">
    <property type="entry name" value="Transferase(Phosphotransferase) domain 1"/>
    <property type="match status" value="1"/>
</dbReference>
<dbReference type="InterPro" id="IPR008271">
    <property type="entry name" value="Ser/Thr_kinase_AS"/>
</dbReference>
<dbReference type="GO" id="GO:0004674">
    <property type="term" value="F:protein serine/threonine kinase activity"/>
    <property type="evidence" value="ECO:0007669"/>
    <property type="project" value="UniProtKB-KW"/>
</dbReference>
<keyword evidence="1" id="KW-0723">Serine/threonine-protein kinase</keyword>
<dbReference type="SMART" id="SM00220">
    <property type="entry name" value="S_TKc"/>
    <property type="match status" value="1"/>
</dbReference>
<feature type="compositionally biased region" description="Polar residues" evidence="6">
    <location>
        <begin position="586"/>
        <end position="600"/>
    </location>
</feature>
<dbReference type="RefSeq" id="XP_033464514.1">
    <property type="nucleotide sequence ID" value="XM_033602794.1"/>
</dbReference>
<dbReference type="GO" id="GO:0005524">
    <property type="term" value="F:ATP binding"/>
    <property type="evidence" value="ECO:0007669"/>
    <property type="project" value="UniProtKB-KW"/>
</dbReference>
<keyword evidence="3" id="KW-0547">Nucleotide-binding</keyword>
<keyword evidence="5" id="KW-0067">ATP-binding</keyword>
<dbReference type="InterPro" id="IPR000719">
    <property type="entry name" value="Prot_kinase_dom"/>
</dbReference>
<evidence type="ECO:0000259" key="7">
    <source>
        <dbReference type="PROSITE" id="PS50011"/>
    </source>
</evidence>
<keyword evidence="2" id="KW-0808">Transferase</keyword>
<dbReference type="PANTHER" id="PTHR24345">
    <property type="entry name" value="SERINE/THREONINE-PROTEIN KINASE PLK"/>
    <property type="match status" value="1"/>
</dbReference>
<dbReference type="GeneID" id="54360594"/>
<proteinExistence type="predicted"/>
<keyword evidence="8" id="KW-1185">Reference proteome</keyword>
<protein>
    <submittedName>
        <fullName evidence="9">Kinase-like protein</fullName>
    </submittedName>
</protein>
<dbReference type="GO" id="GO:0005634">
    <property type="term" value="C:nucleus"/>
    <property type="evidence" value="ECO:0007669"/>
    <property type="project" value="TreeGrafter"/>
</dbReference>
<evidence type="ECO:0000313" key="8">
    <source>
        <dbReference type="Proteomes" id="UP000504637"/>
    </source>
</evidence>
<dbReference type="SUPFAM" id="SSF56112">
    <property type="entry name" value="Protein kinase-like (PK-like)"/>
    <property type="match status" value="1"/>
</dbReference>
<evidence type="ECO:0000256" key="1">
    <source>
        <dbReference type="ARBA" id="ARBA00022527"/>
    </source>
</evidence>
<gene>
    <name evidence="9" type="ORF">K489DRAFT_366622</name>
</gene>
<dbReference type="PANTHER" id="PTHR24345:SF91">
    <property type="entry name" value="SERINE_THREONINE-PROTEIN KINASE PLK4"/>
    <property type="match status" value="1"/>
</dbReference>
<feature type="compositionally biased region" description="Polar residues" evidence="6">
    <location>
        <begin position="548"/>
        <end position="565"/>
    </location>
</feature>
<feature type="region of interest" description="Disordered" evidence="6">
    <location>
        <begin position="548"/>
        <end position="662"/>
    </location>
</feature>
<name>A0A6J3MHW4_9PEZI</name>
<evidence type="ECO:0000313" key="9">
    <source>
        <dbReference type="RefSeq" id="XP_033464514.1"/>
    </source>
</evidence>
<evidence type="ECO:0000256" key="3">
    <source>
        <dbReference type="ARBA" id="ARBA00022741"/>
    </source>
</evidence>
<feature type="domain" description="Protein kinase" evidence="7">
    <location>
        <begin position="19"/>
        <end position="287"/>
    </location>
</feature>
<evidence type="ECO:0000256" key="2">
    <source>
        <dbReference type="ARBA" id="ARBA00022679"/>
    </source>
</evidence>
<feature type="region of interest" description="Disordered" evidence="6">
    <location>
        <begin position="458"/>
        <end position="482"/>
    </location>
</feature>
<feature type="compositionally biased region" description="Polar residues" evidence="6">
    <location>
        <begin position="463"/>
        <end position="472"/>
    </location>
</feature>
<reference evidence="9" key="1">
    <citation type="submission" date="2020-01" db="EMBL/GenBank/DDBJ databases">
        <authorList>
            <consortium name="DOE Joint Genome Institute"/>
            <person name="Haridas S."/>
            <person name="Albert R."/>
            <person name="Binder M."/>
            <person name="Bloem J."/>
            <person name="Labutti K."/>
            <person name="Salamov A."/>
            <person name="Andreopoulos B."/>
            <person name="Baker S.E."/>
            <person name="Barry K."/>
            <person name="Bills G."/>
            <person name="Bluhm B.H."/>
            <person name="Cannon C."/>
            <person name="Castanera R."/>
            <person name="Culley D.E."/>
            <person name="Daum C."/>
            <person name="Ezra D."/>
            <person name="Gonzalez J.B."/>
            <person name="Henrissat B."/>
            <person name="Kuo A."/>
            <person name="Liang C."/>
            <person name="Lipzen A."/>
            <person name="Lutzoni F."/>
            <person name="Magnuson J."/>
            <person name="Mondo S."/>
            <person name="Nolan M."/>
            <person name="Ohm R."/>
            <person name="Pangilinan J."/>
            <person name="Park H.-J."/>
            <person name="Ramirez L."/>
            <person name="Alfaro M."/>
            <person name="Sun H."/>
            <person name="Tritt A."/>
            <person name="Yoshinaga Y."/>
            <person name="Zwiers L.-H."/>
            <person name="Turgeon B.G."/>
            <person name="Goodwin S.B."/>
            <person name="Spatafora J.W."/>
            <person name="Crous P.W."/>
            <person name="Grigoriev I.V."/>
        </authorList>
    </citation>
    <scope>NUCLEOTIDE SEQUENCE</scope>
    <source>
        <strain evidence="9">CBS 342.82</strain>
    </source>
</reference>
<dbReference type="PROSITE" id="PS00108">
    <property type="entry name" value="PROTEIN_KINASE_ST"/>
    <property type="match status" value="1"/>
</dbReference>
<dbReference type="FunFam" id="1.10.510.10:FF:000693">
    <property type="entry name" value="Serine/threonine protein kinase, putative"/>
    <property type="match status" value="1"/>
</dbReference>
<sequence>MDCMRSHFEPGRPLVDGRFVTTSPLNHGSFGMVFLAKDTLTGDDVAVKCITKPQAIGDAGACPASLAVDDRSEELAIHSRLANHPNIVNLIADMDTPNHQYMVLELCTNGDLYEAIRAGKGPLETENVRDLMLQLVSAVEYMHSKGVYHRDIKPENIFLTSTGSMKLGDFGLATTETWSTEFAVGSDRYMAPEQFDASVYGYGYSPAAADVWAIGIILLNVLFQRNPFATPTSNDPLFADFSRDRQSLFDIFPNMSYDTYSVLVHSLALDPANRSLAAVREALMTAVSFTTEDEALDEFCTDHHDAVPLATAAREPLRTPSVTSPALPGSDSFPWSSALLKVSPMATRQLSTIPDEDIDLFDSAATSDWQYGDADQASLSSAMDSGLGMSYKSAKSFELKPPMASRLKSSFVGSLPISFNRPSFKSPYGTTGFSKSWSDLWDEEMEQDEEFHDDLNMDHVDTITPSTPQPQSLPEDGRGSATPRQALANLSVNAAPSSKSTDGVKTPAELPKTLSSSILDKWAALGNFRRARPEPVLTAAAIPAQTTTRNTFGNFTPFSSSSSAKKNIPIKKDNTPPSRDRAPSWRQGSPQRLRSNNPSRIWQEDDNWRTPKAAKSFTSPSSPPSSTGVRYSPPHRKADVNLLDADSDDGNQWDGNFRNFHL</sequence>
<dbReference type="AlphaFoldDB" id="A0A6J3MHW4"/>
<dbReference type="OrthoDB" id="4062651at2759"/>
<reference evidence="9" key="3">
    <citation type="submission" date="2025-08" db="UniProtKB">
        <authorList>
            <consortium name="RefSeq"/>
        </authorList>
    </citation>
    <scope>IDENTIFICATION</scope>
    <source>
        <strain evidence="9">CBS 342.82</strain>
    </source>
</reference>
<keyword evidence="4" id="KW-0418">Kinase</keyword>
<evidence type="ECO:0000256" key="5">
    <source>
        <dbReference type="ARBA" id="ARBA00022840"/>
    </source>
</evidence>
<dbReference type="InterPro" id="IPR011009">
    <property type="entry name" value="Kinase-like_dom_sf"/>
</dbReference>